<comment type="caution">
    <text evidence="3">The sequence shown here is derived from an EMBL/GenBank/DDBJ whole genome shotgun (WGS) entry which is preliminary data.</text>
</comment>
<dbReference type="EMBL" id="CAJJDN010000172">
    <property type="protein sequence ID" value="CAD8126954.1"/>
    <property type="molecule type" value="Genomic_DNA"/>
</dbReference>
<keyword evidence="1" id="KW-0732">Signal</keyword>
<proteinExistence type="predicted"/>
<evidence type="ECO:0000313" key="3">
    <source>
        <dbReference type="EMBL" id="CAD8126954.1"/>
    </source>
</evidence>
<dbReference type="AlphaFoldDB" id="A0A8S1RIP6"/>
<reference evidence="3" key="1">
    <citation type="submission" date="2021-01" db="EMBL/GenBank/DDBJ databases">
        <authorList>
            <consortium name="Genoscope - CEA"/>
            <person name="William W."/>
        </authorList>
    </citation>
    <scope>NUCLEOTIDE SEQUENCE</scope>
</reference>
<dbReference type="InterPro" id="IPR000118">
    <property type="entry name" value="Granulin"/>
</dbReference>
<name>A0A8S1RIP6_9CILI</name>
<evidence type="ECO:0000313" key="4">
    <source>
        <dbReference type="Proteomes" id="UP000692954"/>
    </source>
</evidence>
<evidence type="ECO:0000259" key="2">
    <source>
        <dbReference type="SMART" id="SM00277"/>
    </source>
</evidence>
<feature type="chain" id="PRO_5035730250" description="Granulins domain-containing protein" evidence="1">
    <location>
        <begin position="21"/>
        <end position="96"/>
    </location>
</feature>
<feature type="signal peptide" evidence="1">
    <location>
        <begin position="1"/>
        <end position="20"/>
    </location>
</feature>
<accession>A0A8S1RIP6</accession>
<sequence length="96" mass="10582">MSKIFIFLFILSLFISTANTLESVDKPKIQDPFTNSIIQQILRKTYTDTNCPPEQSKTYCSGNQPCCRVGSRYGCCPYSYGICCGDGTCVPSGGRC</sequence>
<dbReference type="Proteomes" id="UP000692954">
    <property type="component" value="Unassembled WGS sequence"/>
</dbReference>
<organism evidence="3 4">
    <name type="scientific">Paramecium sonneborni</name>
    <dbReference type="NCBI Taxonomy" id="65129"/>
    <lineage>
        <taxon>Eukaryota</taxon>
        <taxon>Sar</taxon>
        <taxon>Alveolata</taxon>
        <taxon>Ciliophora</taxon>
        <taxon>Intramacronucleata</taxon>
        <taxon>Oligohymenophorea</taxon>
        <taxon>Peniculida</taxon>
        <taxon>Parameciidae</taxon>
        <taxon>Paramecium</taxon>
    </lineage>
</organism>
<dbReference type="SMART" id="SM00277">
    <property type="entry name" value="GRAN"/>
    <property type="match status" value="1"/>
</dbReference>
<evidence type="ECO:0000256" key="1">
    <source>
        <dbReference type="SAM" id="SignalP"/>
    </source>
</evidence>
<protein>
    <recommendedName>
        <fullName evidence="2">Granulins domain-containing protein</fullName>
    </recommendedName>
</protein>
<gene>
    <name evidence="3" type="ORF">PSON_ATCC_30995.1.T1720005</name>
</gene>
<keyword evidence="4" id="KW-1185">Reference proteome</keyword>
<feature type="domain" description="Granulins" evidence="2">
    <location>
        <begin position="55"/>
        <end position="96"/>
    </location>
</feature>
<dbReference type="OrthoDB" id="305117at2759"/>